<evidence type="ECO:0000256" key="1">
    <source>
        <dbReference type="SAM" id="Coils"/>
    </source>
</evidence>
<accession>A0ABQ6MHR1</accession>
<organism evidence="3 4">
    <name type="scientific">Tetraparma gracilis</name>
    <dbReference type="NCBI Taxonomy" id="2962635"/>
    <lineage>
        <taxon>Eukaryota</taxon>
        <taxon>Sar</taxon>
        <taxon>Stramenopiles</taxon>
        <taxon>Ochrophyta</taxon>
        <taxon>Bolidophyceae</taxon>
        <taxon>Parmales</taxon>
        <taxon>Triparmaceae</taxon>
        <taxon>Tetraparma</taxon>
    </lineage>
</organism>
<reference evidence="3 4" key="1">
    <citation type="journal article" date="2023" name="Commun. Biol.">
        <title>Genome analysis of Parmales, the sister group of diatoms, reveals the evolutionary specialization of diatoms from phago-mixotrophs to photoautotrophs.</title>
        <authorList>
            <person name="Ban H."/>
            <person name="Sato S."/>
            <person name="Yoshikawa S."/>
            <person name="Yamada K."/>
            <person name="Nakamura Y."/>
            <person name="Ichinomiya M."/>
            <person name="Sato N."/>
            <person name="Blanc-Mathieu R."/>
            <person name="Endo H."/>
            <person name="Kuwata A."/>
            <person name="Ogata H."/>
        </authorList>
    </citation>
    <scope>NUCLEOTIDE SEQUENCE [LARGE SCALE GENOMIC DNA]</scope>
</reference>
<gene>
    <name evidence="3" type="ORF">TeGR_g4546</name>
</gene>
<evidence type="ECO:0000313" key="4">
    <source>
        <dbReference type="Proteomes" id="UP001165060"/>
    </source>
</evidence>
<proteinExistence type="predicted"/>
<feature type="coiled-coil region" evidence="1">
    <location>
        <begin position="11"/>
        <end position="49"/>
    </location>
</feature>
<comment type="caution">
    <text evidence="3">The sequence shown here is derived from an EMBL/GenBank/DDBJ whole genome shotgun (WGS) entry which is preliminary data.</text>
</comment>
<feature type="compositionally biased region" description="Pro residues" evidence="2">
    <location>
        <begin position="246"/>
        <end position="256"/>
    </location>
</feature>
<feature type="compositionally biased region" description="Pro residues" evidence="2">
    <location>
        <begin position="223"/>
        <end position="236"/>
    </location>
</feature>
<feature type="compositionally biased region" description="Basic residues" evidence="2">
    <location>
        <begin position="78"/>
        <end position="92"/>
    </location>
</feature>
<feature type="region of interest" description="Disordered" evidence="2">
    <location>
        <begin position="220"/>
        <end position="260"/>
    </location>
</feature>
<name>A0ABQ6MHR1_9STRA</name>
<keyword evidence="1" id="KW-0175">Coiled coil</keyword>
<evidence type="ECO:0000256" key="2">
    <source>
        <dbReference type="SAM" id="MobiDB-lite"/>
    </source>
</evidence>
<protein>
    <submittedName>
        <fullName evidence="3">Uncharacterized protein</fullName>
    </submittedName>
</protein>
<keyword evidence="4" id="KW-1185">Reference proteome</keyword>
<sequence length="313" mass="33340">MEFAGLFDNVAEREAAQAAELEIKNVRVAEELEIENARVAEELEIKNAARAAELESAARAAEDSLLAELDAEDAAAANKKKKKKKKKKKASGKKGTGTQQAESDDWRSAFQRYEQSDMMRGVDQRKRQRNLEEAARIMAAHEQKIAALPFPPSLAPPRAATPAAPNALKETTVDIEAQMAALGLDLAAGLDMAALGLDLAPLSAPDELAETAEDIDAQIAALGPPPDFPPTPPPAAAPDAFLESLLPPPPPAPPAAPRSHGEFLEETVAELHTLVFGAEEPLPPGNYLLALLERLPPGKARLIAELVHGVVQL</sequence>
<dbReference type="Proteomes" id="UP001165060">
    <property type="component" value="Unassembled WGS sequence"/>
</dbReference>
<feature type="region of interest" description="Disordered" evidence="2">
    <location>
        <begin position="75"/>
        <end position="108"/>
    </location>
</feature>
<evidence type="ECO:0000313" key="3">
    <source>
        <dbReference type="EMBL" id="GMI26175.1"/>
    </source>
</evidence>
<dbReference type="EMBL" id="BRYB01000247">
    <property type="protein sequence ID" value="GMI26175.1"/>
    <property type="molecule type" value="Genomic_DNA"/>
</dbReference>